<dbReference type="Proteomes" id="UP000279384">
    <property type="component" value="Unassembled WGS sequence"/>
</dbReference>
<comment type="caution">
    <text evidence="1">The sequence shown here is derived from an EMBL/GenBank/DDBJ whole genome shotgun (WGS) entry which is preliminary data.</text>
</comment>
<gene>
    <name evidence="1" type="ORF">C8E02_0875</name>
</gene>
<proteinExistence type="predicted"/>
<evidence type="ECO:0000313" key="1">
    <source>
        <dbReference type="EMBL" id="RKQ61108.1"/>
    </source>
</evidence>
<evidence type="ECO:0000313" key="2">
    <source>
        <dbReference type="Proteomes" id="UP000279384"/>
    </source>
</evidence>
<dbReference type="EMBL" id="RBID01000011">
    <property type="protein sequence ID" value="RKQ61108.1"/>
    <property type="molecule type" value="Genomic_DNA"/>
</dbReference>
<dbReference type="AlphaFoldDB" id="A0A495BJ11"/>
<dbReference type="RefSeq" id="WP_120809776.1">
    <property type="nucleotide sequence ID" value="NZ_RBID01000011.1"/>
</dbReference>
<accession>A0A495BJ11</accession>
<reference evidence="1 2" key="1">
    <citation type="submission" date="2018-10" db="EMBL/GenBank/DDBJ databases">
        <title>Genomic Encyclopedia of Type Strains, Phase IV (KMG-IV): sequencing the most valuable type-strain genomes for metagenomic binning, comparative biology and taxonomic classification.</title>
        <authorList>
            <person name="Goeker M."/>
        </authorList>
    </citation>
    <scope>NUCLEOTIDE SEQUENCE [LARGE SCALE GENOMIC DNA]</scope>
    <source>
        <strain evidence="1 2">DSM 3303</strain>
    </source>
</reference>
<sequence>MYDWNALWHTHAGKQQRFASETLDINQLAPELGATLHRAARNPHDIAVYDHGDHYSLLRHDQGLQLLRLEKRVLFDIAIRLVTADEGQALALPYLEVLVDNLATGEAGSWRAEVRCSEDGELLANNALLRHEQPPLMDWPELSFADDARFAAALRDSWQEAAEAVTLDAAAWFNAEALEQHAAEPPLDARIQQMCERYAEIVRREQALLSRQFSDEELLLIAEVLRGVTFESAESCRGLWLAVENRLLQDELDRKHGVDGAALLRQLQQLSYTQEVALIEALAPAQD</sequence>
<name>A0A495BJ11_VOGIN</name>
<protein>
    <submittedName>
        <fullName evidence="1">Uncharacterized protein</fullName>
    </submittedName>
</protein>
<organism evidence="1 2">
    <name type="scientific">Vogesella indigofera</name>
    <name type="common">Pseudomonas indigofera</name>
    <dbReference type="NCBI Taxonomy" id="45465"/>
    <lineage>
        <taxon>Bacteria</taxon>
        <taxon>Pseudomonadati</taxon>
        <taxon>Pseudomonadota</taxon>
        <taxon>Betaproteobacteria</taxon>
        <taxon>Neisseriales</taxon>
        <taxon>Chromobacteriaceae</taxon>
        <taxon>Vogesella</taxon>
    </lineage>
</organism>